<comment type="caution">
    <text evidence="1">The sequence shown here is derived from an EMBL/GenBank/DDBJ whole genome shotgun (WGS) entry which is preliminary data.</text>
</comment>
<dbReference type="AlphaFoldDB" id="A0A964UTH6"/>
<dbReference type="Proteomes" id="UP000598297">
    <property type="component" value="Unassembled WGS sequence"/>
</dbReference>
<sequence length="284" mass="30522">TRLTLPTRAALGGHPNRWVVQDEACGYYDGLSGAVLRWQNGAFTPVRTPDGNAEVAQAFTEPATAGTQERQLILAVRTRHDPDEDLVLGGALEACWRALTGAPPAGWGTAEPINLPWSKRQLTELTRGRAPEPSWLAVVGHTDRPAIATLKISRTATGVEEEITLALGYGHDENPPLDAIEPLAATLAAEHGLTSLLTSLRTARRDLTLPAHLEAPPLPVSFTLGVDRVKEIGLARAGRPPLALKPSRLGPDRRPAMHYPLGDGTDPTAWNDFQTLTQHLRSAA</sequence>
<dbReference type="RefSeq" id="WP_223178741.1">
    <property type="nucleotide sequence ID" value="NZ_JAAAHS010000278.1"/>
</dbReference>
<dbReference type="InterPro" id="IPR046175">
    <property type="entry name" value="DUF6177"/>
</dbReference>
<accession>A0A964UTH6</accession>
<gene>
    <name evidence="1" type="ORF">GUY60_27290</name>
</gene>
<keyword evidence="2" id="KW-1185">Reference proteome</keyword>
<protein>
    <submittedName>
        <fullName evidence="1">Uncharacterized protein</fullName>
    </submittedName>
</protein>
<name>A0A964UTH6_9ACTN</name>
<evidence type="ECO:0000313" key="1">
    <source>
        <dbReference type="EMBL" id="NBE55061.1"/>
    </source>
</evidence>
<feature type="non-terminal residue" evidence="1">
    <location>
        <position position="1"/>
    </location>
</feature>
<reference evidence="1" key="1">
    <citation type="submission" date="2020-01" db="EMBL/GenBank/DDBJ databases">
        <title>Whole-genome analyses of novel actinobacteria.</title>
        <authorList>
            <person name="Sahin N."/>
        </authorList>
    </citation>
    <scope>NUCLEOTIDE SEQUENCE</scope>
    <source>
        <strain evidence="1">YC537</strain>
    </source>
</reference>
<organism evidence="1 2">
    <name type="scientific">Streptomyces boluensis</name>
    <dbReference type="NCBI Taxonomy" id="1775135"/>
    <lineage>
        <taxon>Bacteria</taxon>
        <taxon>Bacillati</taxon>
        <taxon>Actinomycetota</taxon>
        <taxon>Actinomycetes</taxon>
        <taxon>Kitasatosporales</taxon>
        <taxon>Streptomycetaceae</taxon>
        <taxon>Streptomyces</taxon>
    </lineage>
</organism>
<dbReference type="Pfam" id="PF19674">
    <property type="entry name" value="DUF6177"/>
    <property type="match status" value="1"/>
</dbReference>
<evidence type="ECO:0000313" key="2">
    <source>
        <dbReference type="Proteomes" id="UP000598297"/>
    </source>
</evidence>
<dbReference type="EMBL" id="JAAAHS010000278">
    <property type="protein sequence ID" value="NBE55061.1"/>
    <property type="molecule type" value="Genomic_DNA"/>
</dbReference>
<proteinExistence type="predicted"/>